<reference evidence="2" key="1">
    <citation type="submission" date="2023-10" db="EMBL/GenBank/DDBJ databases">
        <authorList>
            <person name="Domelevo Entfellner J.-B."/>
        </authorList>
    </citation>
    <scope>NUCLEOTIDE SEQUENCE</scope>
</reference>
<dbReference type="Proteomes" id="UP001189624">
    <property type="component" value="Chromosome 6"/>
</dbReference>
<organism evidence="2 3">
    <name type="scientific">Sphenostylis stenocarpa</name>
    <dbReference type="NCBI Taxonomy" id="92480"/>
    <lineage>
        <taxon>Eukaryota</taxon>
        <taxon>Viridiplantae</taxon>
        <taxon>Streptophyta</taxon>
        <taxon>Embryophyta</taxon>
        <taxon>Tracheophyta</taxon>
        <taxon>Spermatophyta</taxon>
        <taxon>Magnoliopsida</taxon>
        <taxon>eudicotyledons</taxon>
        <taxon>Gunneridae</taxon>
        <taxon>Pentapetalae</taxon>
        <taxon>rosids</taxon>
        <taxon>fabids</taxon>
        <taxon>Fabales</taxon>
        <taxon>Fabaceae</taxon>
        <taxon>Papilionoideae</taxon>
        <taxon>50 kb inversion clade</taxon>
        <taxon>NPAAA clade</taxon>
        <taxon>indigoferoid/millettioid clade</taxon>
        <taxon>Phaseoleae</taxon>
        <taxon>Sphenostylis</taxon>
    </lineage>
</organism>
<dbReference type="Gramene" id="rna-AYBTSS11_LOCUS20385">
    <property type="protein sequence ID" value="CAJ1964567.1"/>
    <property type="gene ID" value="gene-AYBTSS11_LOCUS20385"/>
</dbReference>
<dbReference type="AlphaFoldDB" id="A0AA86VL09"/>
<gene>
    <name evidence="2" type="ORF">AYBTSS11_LOCUS20385</name>
</gene>
<feature type="region of interest" description="Disordered" evidence="1">
    <location>
        <begin position="106"/>
        <end position="143"/>
    </location>
</feature>
<evidence type="ECO:0000313" key="2">
    <source>
        <dbReference type="EMBL" id="CAJ1964567.1"/>
    </source>
</evidence>
<sequence>MEINRFNEQEVSEKKGRSIALKVEERSQESEEESENLGPLVGKFNKFLKKKIQDKEKHKSQKQLVIPKFIRFAWLDEEGFTSLRRKPKNKKLEEFSRNILGNIQPDLVDAGMSEDEEDNDEEDEQGQIPSSPVAAEVPESTSGQASYENMEIIPYMEQPDRSFENLHFHHHEVFWQPLPPTHTASQLAREDFIYQFGLKHLWIVACECG</sequence>
<proteinExistence type="predicted"/>
<name>A0AA86VL09_9FABA</name>
<evidence type="ECO:0000313" key="3">
    <source>
        <dbReference type="Proteomes" id="UP001189624"/>
    </source>
</evidence>
<accession>A0AA86VL09</accession>
<evidence type="ECO:0000256" key="1">
    <source>
        <dbReference type="SAM" id="MobiDB-lite"/>
    </source>
</evidence>
<protein>
    <submittedName>
        <fullName evidence="2">Uncharacterized protein</fullName>
    </submittedName>
</protein>
<dbReference type="EMBL" id="OY731403">
    <property type="protein sequence ID" value="CAJ1964567.1"/>
    <property type="molecule type" value="Genomic_DNA"/>
</dbReference>
<feature type="compositionally biased region" description="Acidic residues" evidence="1">
    <location>
        <begin position="112"/>
        <end position="125"/>
    </location>
</feature>
<keyword evidence="3" id="KW-1185">Reference proteome</keyword>